<name>A0A1A9ZPX5_GLOPL</name>
<feature type="chain" id="PRO_5008403114" evidence="1">
    <location>
        <begin position="17"/>
        <end position="210"/>
    </location>
</feature>
<dbReference type="Proteomes" id="UP000092445">
    <property type="component" value="Unassembled WGS sequence"/>
</dbReference>
<sequence length="210" mass="24053">MPLLLVNSHLLTTTLACSNMTHHEGDSDSDSLQQYYCSRKERIFLCKFYRRLYSQVHLYEINLIAQHATQCIKMTFNNRLFSFPYKKGTATMPACVQGQRTSERDSDRAIVDYFSVAIAAFTGLHYNFNSTRASDINANLFCVAQLPLTSVFTRCQTYSSCHQSVQSDCVDVHVWTENMGETLESRCNDLFVECFRMLLSTSLEISLLML</sequence>
<proteinExistence type="predicted"/>
<dbReference type="EnsemblMetazoa" id="GPAI021355-RA">
    <property type="protein sequence ID" value="GPAI021355-PA"/>
    <property type="gene ID" value="GPAI021355"/>
</dbReference>
<organism evidence="2 3">
    <name type="scientific">Glossina pallidipes</name>
    <name type="common">Tsetse fly</name>
    <dbReference type="NCBI Taxonomy" id="7398"/>
    <lineage>
        <taxon>Eukaryota</taxon>
        <taxon>Metazoa</taxon>
        <taxon>Ecdysozoa</taxon>
        <taxon>Arthropoda</taxon>
        <taxon>Hexapoda</taxon>
        <taxon>Insecta</taxon>
        <taxon>Pterygota</taxon>
        <taxon>Neoptera</taxon>
        <taxon>Endopterygota</taxon>
        <taxon>Diptera</taxon>
        <taxon>Brachycera</taxon>
        <taxon>Muscomorpha</taxon>
        <taxon>Hippoboscoidea</taxon>
        <taxon>Glossinidae</taxon>
        <taxon>Glossina</taxon>
    </lineage>
</organism>
<accession>A0A1A9ZPX5</accession>
<evidence type="ECO:0000313" key="2">
    <source>
        <dbReference type="EnsemblMetazoa" id="GPAI021355-PA"/>
    </source>
</evidence>
<dbReference type="AlphaFoldDB" id="A0A1A9ZPX5"/>
<keyword evidence="1" id="KW-0732">Signal</keyword>
<evidence type="ECO:0000256" key="1">
    <source>
        <dbReference type="SAM" id="SignalP"/>
    </source>
</evidence>
<evidence type="ECO:0000313" key="3">
    <source>
        <dbReference type="Proteomes" id="UP000092445"/>
    </source>
</evidence>
<reference evidence="3" key="1">
    <citation type="submission" date="2014-03" db="EMBL/GenBank/DDBJ databases">
        <authorList>
            <person name="Aksoy S."/>
            <person name="Warren W."/>
            <person name="Wilson R.K."/>
        </authorList>
    </citation>
    <scope>NUCLEOTIDE SEQUENCE [LARGE SCALE GENOMIC DNA]</scope>
    <source>
        <strain evidence="3">IAEA</strain>
    </source>
</reference>
<feature type="signal peptide" evidence="1">
    <location>
        <begin position="1"/>
        <end position="16"/>
    </location>
</feature>
<reference evidence="2" key="2">
    <citation type="submission" date="2020-05" db="UniProtKB">
        <authorList>
            <consortium name="EnsemblMetazoa"/>
        </authorList>
    </citation>
    <scope>IDENTIFICATION</scope>
    <source>
        <strain evidence="2">IAEA</strain>
    </source>
</reference>
<protein>
    <submittedName>
        <fullName evidence="2">Uncharacterized protein</fullName>
    </submittedName>
</protein>
<keyword evidence="3" id="KW-1185">Reference proteome</keyword>
<dbReference type="VEuPathDB" id="VectorBase:GPAI021355"/>